<dbReference type="EC" id="3.6.5.5" evidence="3"/>
<keyword evidence="15" id="KW-0472">Membrane</keyword>
<evidence type="ECO:0000256" key="11">
    <source>
        <dbReference type="ARBA" id="ARBA00023054"/>
    </source>
</evidence>
<dbReference type="GO" id="GO:0005743">
    <property type="term" value="C:mitochondrial inner membrane"/>
    <property type="evidence" value="ECO:0007669"/>
    <property type="project" value="UniProtKB-SubCell"/>
</dbReference>
<keyword evidence="21" id="KW-1185">Reference proteome</keyword>
<dbReference type="PROSITE" id="PS51718">
    <property type="entry name" value="G_DYNAMIN_2"/>
    <property type="match status" value="1"/>
</dbReference>
<evidence type="ECO:0000256" key="10">
    <source>
        <dbReference type="ARBA" id="ARBA00022989"/>
    </source>
</evidence>
<comment type="subcellular location">
    <subcellularLocation>
        <location evidence="1">Mitochondrion inner membrane</location>
        <topology evidence="1">Single-pass membrane protein</topology>
    </subcellularLocation>
    <subcellularLocation>
        <location evidence="2">Mitochondrion intermembrane space</location>
    </subcellularLocation>
</comment>
<evidence type="ECO:0000256" key="12">
    <source>
        <dbReference type="ARBA" id="ARBA00023121"/>
    </source>
</evidence>
<dbReference type="AlphaFoldDB" id="G7YS84"/>
<evidence type="ECO:0000256" key="17">
    <source>
        <dbReference type="ARBA" id="ARBA00044791"/>
    </source>
</evidence>
<name>G7YS84_CLOSI</name>
<gene>
    <name evidence="20" type="ORF">CLF_109099</name>
</gene>
<dbReference type="Proteomes" id="UP000008909">
    <property type="component" value="Unassembled WGS sequence"/>
</dbReference>
<dbReference type="GO" id="GO:0000266">
    <property type="term" value="P:mitochondrial fission"/>
    <property type="evidence" value="ECO:0007669"/>
    <property type="project" value="TreeGrafter"/>
</dbReference>
<dbReference type="FunFam" id="3.40.50.300:FF:000171">
    <property type="entry name" value="Dynamin-like 120 kDa protein, mitochondrial"/>
    <property type="match status" value="1"/>
</dbReference>
<dbReference type="CDD" id="cd08771">
    <property type="entry name" value="DLP_1"/>
    <property type="match status" value="1"/>
</dbReference>
<dbReference type="InterPro" id="IPR027417">
    <property type="entry name" value="P-loop_NTPase"/>
</dbReference>
<dbReference type="GO" id="GO:0008053">
    <property type="term" value="P:mitochondrial fusion"/>
    <property type="evidence" value="ECO:0007669"/>
    <property type="project" value="TreeGrafter"/>
</dbReference>
<evidence type="ECO:0000256" key="4">
    <source>
        <dbReference type="ARBA" id="ARBA00022692"/>
    </source>
</evidence>
<dbReference type="SUPFAM" id="SSF52540">
    <property type="entry name" value="P-loop containing nucleoside triphosphate hydrolases"/>
    <property type="match status" value="1"/>
</dbReference>
<keyword evidence="5" id="KW-0053">Apoptosis</keyword>
<comment type="catalytic activity">
    <reaction evidence="18">
        <text>GTP + H2O = GDP + phosphate + H(+)</text>
        <dbReference type="Rhea" id="RHEA:19669"/>
        <dbReference type="ChEBI" id="CHEBI:15377"/>
        <dbReference type="ChEBI" id="CHEBI:15378"/>
        <dbReference type="ChEBI" id="CHEBI:37565"/>
        <dbReference type="ChEBI" id="CHEBI:43474"/>
        <dbReference type="ChEBI" id="CHEBI:58189"/>
        <dbReference type="EC" id="3.6.5.5"/>
    </reaction>
</comment>
<dbReference type="InterPro" id="IPR030381">
    <property type="entry name" value="G_DYNAMIN_dom"/>
</dbReference>
<evidence type="ECO:0000256" key="15">
    <source>
        <dbReference type="ARBA" id="ARBA00023136"/>
    </source>
</evidence>
<evidence type="ECO:0000256" key="7">
    <source>
        <dbReference type="ARBA" id="ARBA00022792"/>
    </source>
</evidence>
<keyword evidence="4" id="KW-0812">Transmembrane</keyword>
<evidence type="ECO:0000256" key="18">
    <source>
        <dbReference type="ARBA" id="ARBA00048040"/>
    </source>
</evidence>
<dbReference type="Pfam" id="PF00350">
    <property type="entry name" value="Dynamin_N"/>
    <property type="match status" value="1"/>
</dbReference>
<keyword evidence="7" id="KW-0999">Mitochondrion inner membrane</keyword>
<reference key="2">
    <citation type="submission" date="2011-10" db="EMBL/GenBank/DDBJ databases">
        <title>The genome and transcriptome sequence of Clonorchis sinensis provide insights into the carcinogenic liver fluke.</title>
        <authorList>
            <person name="Wang X."/>
            <person name="Huang Y."/>
            <person name="Chen W."/>
            <person name="Liu H."/>
            <person name="Guo L."/>
            <person name="Chen Y."/>
            <person name="Luo F."/>
            <person name="Zhou W."/>
            <person name="Sun J."/>
            <person name="Mao Q."/>
            <person name="Liang P."/>
            <person name="Zhou C."/>
            <person name="Tian Y."/>
            <person name="Men J."/>
            <person name="Lv X."/>
            <person name="Huang L."/>
            <person name="Zhou J."/>
            <person name="Hu Y."/>
            <person name="Li R."/>
            <person name="Zhang F."/>
            <person name="Lei H."/>
            <person name="Li X."/>
            <person name="Hu X."/>
            <person name="Liang C."/>
            <person name="Xu J."/>
            <person name="Wu Z."/>
            <person name="Yu X."/>
        </authorList>
    </citation>
    <scope>NUCLEOTIDE SEQUENCE</scope>
    <source>
        <strain>Henan</strain>
    </source>
</reference>
<evidence type="ECO:0000256" key="3">
    <source>
        <dbReference type="ARBA" id="ARBA00011980"/>
    </source>
</evidence>
<dbReference type="InterPro" id="IPR001401">
    <property type="entry name" value="Dynamin_GTPase"/>
</dbReference>
<dbReference type="GO" id="GO:0016559">
    <property type="term" value="P:peroxisome fission"/>
    <property type="evidence" value="ECO:0007669"/>
    <property type="project" value="TreeGrafter"/>
</dbReference>
<sequence length="1254" mass="143336">MSFGGNSANAFVMHGENGSEDITRIDAKKDLGIWLSSNMSFSLHHEKPAQMAFAVLRMLRRIFSRITGMDFQIFYWACGRPSLEYASLVVYSGCTKHESLIKLVRRAATEAVASLKSVDHETRLAVLDLVPLEYRRLREDLILTYSLFEQGLTNRPFIVDLADTCGSVHLPRTLSGRIQSRLRPAPEDSLQCSQLTPVGIQSSSLRDLLKVLQEDPNIPILKGHKKDVTLIERFQRAATNMTAGLKFVDSETRLAVLDHTPWSDPPRKPTTCVLYEECLINRSFSVDTSNTRWGHGKKIFKLKAYTFIKQQLFSFRVVGELQPLNDKNKSDPETSAKPSILCTNPSNRGSAFQNYFEQWKSKLYALVQSEKPATDDHSSLVSASELPDVDGEQKVGKRKKVLAVFSLSRCSQDGIKLVTVEELQEALFKRELEFNKRVEQLLQENRELRSELLLRAHRPSQRGRIKRSLIDMYSEVLDELSDLDSGYNAQDQLPRVVVVGDQSAGKTSVLEMIAQARIFPRGSGEMMTRSPVKVTLSEGPYHVASFKDSPREYDLTKESELAALRRDIEMRMKALVSGGKTISSEVISLNVKGPGLQRIVLVDLPGIISTVTTGMQADTRETIQKMARHYMGNPNAIILCVQDGSIDAERSNVTDLVSSVDPTGRRTIFVLTKVDLAEANLYNPNRIKQILEGKLFPMKALGYFAVVTGKGSKDESIESIKEYEEDFFRSSRLFREGTLQLSQMTTANLSKAVSECFWKMVKDSVEQQADTYRALRYNLEAEWKNSFPHLREMDREELFEKARTEILDDLVTLNGISAATWESSLRMELWNDLAEHVFTEIFEPAQQLDDLGAFQTNIDIWLRDWVEKDLPNTAVKVGWETLYNQLENKLSSVQHSPGHDKIFDQLKQKVLQETRNRHTWDHKAENRLRVIQSNALDDRTVHDKAHWTSAVEFLERALKTRLKSVSQSISDLCGPDRLTRWIKWQNLSPEQRQRREVVHEISTLLASYTRPSSKITPDDLTTIRRNLQTRNIEVTDQMISETWEPLVQRVYLERALENCHDCRKSFYYYQQGFLNSSSVHSDSEAAHLSTQAESDLQASLMGAGDPISHLMTEYSDCREVVFFYRLMRMIEATGNALRQQIMNDEARRLEHHVKQVLSELSDDPIALRKLITGRRVTLAEELNENKRFSSFHVCDFFGYPACDWMTPHIPHVCYFEMLLVVIDNKWPQGGEQKKQFTENSFELKDNCEKVFVFK</sequence>
<keyword evidence="13" id="KW-0496">Mitochondrion</keyword>
<dbReference type="InterPro" id="IPR045817">
    <property type="entry name" value="OPA1_C"/>
</dbReference>
<evidence type="ECO:0000313" key="20">
    <source>
        <dbReference type="EMBL" id="GAA55814.1"/>
    </source>
</evidence>
<proteinExistence type="predicted"/>
<dbReference type="PANTHER" id="PTHR11566:SF67">
    <property type="entry name" value="DYNAMIN-LIKE 120 KDA PROTEIN, MITOCHONDRIAL"/>
    <property type="match status" value="1"/>
</dbReference>
<evidence type="ECO:0000256" key="9">
    <source>
        <dbReference type="ARBA" id="ARBA00022946"/>
    </source>
</evidence>
<organism evidence="20 21">
    <name type="scientific">Clonorchis sinensis</name>
    <name type="common">Chinese liver fluke</name>
    <dbReference type="NCBI Taxonomy" id="79923"/>
    <lineage>
        <taxon>Eukaryota</taxon>
        <taxon>Metazoa</taxon>
        <taxon>Spiralia</taxon>
        <taxon>Lophotrochozoa</taxon>
        <taxon>Platyhelminthes</taxon>
        <taxon>Trematoda</taxon>
        <taxon>Digenea</taxon>
        <taxon>Opisthorchiida</taxon>
        <taxon>Opisthorchiata</taxon>
        <taxon>Opisthorchiidae</taxon>
        <taxon>Clonorchis</taxon>
    </lineage>
</organism>
<evidence type="ECO:0000259" key="19">
    <source>
        <dbReference type="PROSITE" id="PS51718"/>
    </source>
</evidence>
<dbReference type="GO" id="GO:0006897">
    <property type="term" value="P:endocytosis"/>
    <property type="evidence" value="ECO:0007669"/>
    <property type="project" value="TreeGrafter"/>
</dbReference>
<keyword evidence="11" id="KW-0175">Coiled coil</keyword>
<dbReference type="SMART" id="SM00053">
    <property type="entry name" value="DYNc"/>
    <property type="match status" value="1"/>
</dbReference>
<dbReference type="EMBL" id="DF144088">
    <property type="protein sequence ID" value="GAA55814.1"/>
    <property type="molecule type" value="Genomic_DNA"/>
</dbReference>
<dbReference type="GO" id="GO:0003924">
    <property type="term" value="F:GTPase activity"/>
    <property type="evidence" value="ECO:0007669"/>
    <property type="project" value="InterPro"/>
</dbReference>
<dbReference type="Pfam" id="PF19434">
    <property type="entry name" value="OPA1_C"/>
    <property type="match status" value="1"/>
</dbReference>
<dbReference type="GO" id="GO:0005758">
    <property type="term" value="C:mitochondrial intermembrane space"/>
    <property type="evidence" value="ECO:0007669"/>
    <property type="project" value="UniProtKB-SubCell"/>
</dbReference>
<keyword evidence="6" id="KW-0547">Nucleotide-binding</keyword>
<evidence type="ECO:0000256" key="14">
    <source>
        <dbReference type="ARBA" id="ARBA00023134"/>
    </source>
</evidence>
<evidence type="ECO:0000256" key="16">
    <source>
        <dbReference type="ARBA" id="ARBA00023157"/>
    </source>
</evidence>
<dbReference type="PANTHER" id="PTHR11566">
    <property type="entry name" value="DYNAMIN"/>
    <property type="match status" value="1"/>
</dbReference>
<evidence type="ECO:0000256" key="2">
    <source>
        <dbReference type="ARBA" id="ARBA00004569"/>
    </source>
</evidence>
<keyword evidence="9" id="KW-0809">Transit peptide</keyword>
<evidence type="ECO:0000256" key="8">
    <source>
        <dbReference type="ARBA" id="ARBA00022801"/>
    </source>
</evidence>
<dbReference type="Gene3D" id="3.40.50.300">
    <property type="entry name" value="P-loop containing nucleotide triphosphate hydrolases"/>
    <property type="match status" value="1"/>
</dbReference>
<evidence type="ECO:0000256" key="13">
    <source>
        <dbReference type="ARBA" id="ARBA00023128"/>
    </source>
</evidence>
<keyword evidence="8" id="KW-0378">Hydrolase</keyword>
<accession>G7YS84</accession>
<dbReference type="InterPro" id="IPR022812">
    <property type="entry name" value="Dynamin"/>
</dbReference>
<dbReference type="InterPro" id="IPR045063">
    <property type="entry name" value="Dynamin_N"/>
</dbReference>
<reference evidence="20" key="1">
    <citation type="journal article" date="2011" name="Genome Biol.">
        <title>The draft genome of the carcinogenic human liver fluke Clonorchis sinensis.</title>
        <authorList>
            <person name="Wang X."/>
            <person name="Chen W."/>
            <person name="Huang Y."/>
            <person name="Sun J."/>
            <person name="Men J."/>
            <person name="Liu H."/>
            <person name="Luo F."/>
            <person name="Guo L."/>
            <person name="Lv X."/>
            <person name="Deng C."/>
            <person name="Zhou C."/>
            <person name="Fan Y."/>
            <person name="Li X."/>
            <person name="Huang L."/>
            <person name="Hu Y."/>
            <person name="Liang C."/>
            <person name="Hu X."/>
            <person name="Xu J."/>
            <person name="Yu X."/>
        </authorList>
    </citation>
    <scope>NUCLEOTIDE SEQUENCE [LARGE SCALE GENOMIC DNA]</scope>
    <source>
        <strain evidence="20">Henan</strain>
    </source>
</reference>
<evidence type="ECO:0000256" key="6">
    <source>
        <dbReference type="ARBA" id="ARBA00022741"/>
    </source>
</evidence>
<dbReference type="GO" id="GO:0006915">
    <property type="term" value="P:apoptotic process"/>
    <property type="evidence" value="ECO:0007669"/>
    <property type="project" value="UniProtKB-KW"/>
</dbReference>
<dbReference type="GO" id="GO:0008289">
    <property type="term" value="F:lipid binding"/>
    <property type="evidence" value="ECO:0007669"/>
    <property type="project" value="UniProtKB-KW"/>
</dbReference>
<dbReference type="GO" id="GO:0008017">
    <property type="term" value="F:microtubule binding"/>
    <property type="evidence" value="ECO:0007669"/>
    <property type="project" value="TreeGrafter"/>
</dbReference>
<keyword evidence="10" id="KW-1133">Transmembrane helix</keyword>
<feature type="domain" description="Dynamin-type G" evidence="19">
    <location>
        <begin position="490"/>
        <end position="766"/>
    </location>
</feature>
<evidence type="ECO:0000256" key="5">
    <source>
        <dbReference type="ARBA" id="ARBA00022703"/>
    </source>
</evidence>
<keyword evidence="14" id="KW-0342">GTP-binding</keyword>
<dbReference type="GO" id="GO:0048312">
    <property type="term" value="P:intracellular distribution of mitochondria"/>
    <property type="evidence" value="ECO:0007669"/>
    <property type="project" value="TreeGrafter"/>
</dbReference>
<dbReference type="GO" id="GO:0005525">
    <property type="term" value="F:GTP binding"/>
    <property type="evidence" value="ECO:0007669"/>
    <property type="project" value="UniProtKB-KW"/>
</dbReference>
<protein>
    <recommendedName>
        <fullName evidence="17">Dynamin-like GTPase OPA1, mitochondrial</fullName>
        <ecNumber evidence="3">3.6.5.5</ecNumber>
    </recommendedName>
</protein>
<keyword evidence="16" id="KW-1015">Disulfide bond</keyword>
<dbReference type="PRINTS" id="PR00195">
    <property type="entry name" value="DYNAMIN"/>
</dbReference>
<dbReference type="GO" id="GO:0005874">
    <property type="term" value="C:microtubule"/>
    <property type="evidence" value="ECO:0007669"/>
    <property type="project" value="TreeGrafter"/>
</dbReference>
<keyword evidence="12" id="KW-0446">Lipid-binding</keyword>
<evidence type="ECO:0000256" key="1">
    <source>
        <dbReference type="ARBA" id="ARBA00004434"/>
    </source>
</evidence>
<evidence type="ECO:0000313" key="21">
    <source>
        <dbReference type="Proteomes" id="UP000008909"/>
    </source>
</evidence>